<evidence type="ECO:0000256" key="2">
    <source>
        <dbReference type="SAM" id="MobiDB-lite"/>
    </source>
</evidence>
<feature type="region of interest" description="Disordered" evidence="2">
    <location>
        <begin position="128"/>
        <end position="174"/>
    </location>
</feature>
<reference evidence="4 5" key="1">
    <citation type="submission" date="2024-06" db="EMBL/GenBank/DDBJ databases">
        <title>Complete genome of Phlyctema vagabunda strain 19-DSS-EL-015.</title>
        <authorList>
            <person name="Fiorenzani C."/>
        </authorList>
    </citation>
    <scope>NUCLEOTIDE SEQUENCE [LARGE SCALE GENOMIC DNA]</scope>
    <source>
        <strain evidence="4 5">19-DSS-EL-015</strain>
    </source>
</reference>
<feature type="domain" description="C3H1-type" evidence="3">
    <location>
        <begin position="561"/>
        <end position="589"/>
    </location>
</feature>
<dbReference type="Proteomes" id="UP001629113">
    <property type="component" value="Unassembled WGS sequence"/>
</dbReference>
<dbReference type="SMART" id="SM00356">
    <property type="entry name" value="ZnF_C3H1"/>
    <property type="match status" value="2"/>
</dbReference>
<feature type="zinc finger region" description="C3H1-type" evidence="1">
    <location>
        <begin position="497"/>
        <end position="525"/>
    </location>
</feature>
<gene>
    <name evidence="4" type="ORF">PVAG01_08744</name>
</gene>
<feature type="zinc finger region" description="C3H1-type" evidence="1">
    <location>
        <begin position="561"/>
        <end position="589"/>
    </location>
</feature>
<dbReference type="InterPro" id="IPR000571">
    <property type="entry name" value="Znf_CCCH"/>
</dbReference>
<comment type="caution">
    <text evidence="4">The sequence shown here is derived from an EMBL/GenBank/DDBJ whole genome shotgun (WGS) entry which is preliminary data.</text>
</comment>
<accession>A0ABR4PAD0</accession>
<evidence type="ECO:0000259" key="3">
    <source>
        <dbReference type="PROSITE" id="PS50103"/>
    </source>
</evidence>
<organism evidence="4 5">
    <name type="scientific">Phlyctema vagabunda</name>
    <dbReference type="NCBI Taxonomy" id="108571"/>
    <lineage>
        <taxon>Eukaryota</taxon>
        <taxon>Fungi</taxon>
        <taxon>Dikarya</taxon>
        <taxon>Ascomycota</taxon>
        <taxon>Pezizomycotina</taxon>
        <taxon>Leotiomycetes</taxon>
        <taxon>Helotiales</taxon>
        <taxon>Dermateaceae</taxon>
        <taxon>Phlyctema</taxon>
    </lineage>
</organism>
<keyword evidence="5" id="KW-1185">Reference proteome</keyword>
<evidence type="ECO:0000256" key="1">
    <source>
        <dbReference type="PROSITE-ProRule" id="PRU00723"/>
    </source>
</evidence>
<feature type="region of interest" description="Disordered" evidence="2">
    <location>
        <begin position="627"/>
        <end position="664"/>
    </location>
</feature>
<sequence length="713" mass="77998">MSLSDKSAKALEMAKHALSVLYATDYFTDEEWMKLDGLVHKGKYVWTMGPAPSNLLDGSPLMMAVDDKSRTTITQADGTESFNLDADSVNFFPDEPSTPPESPATEVESATTYQSNFNSDLLVDCSGRTEQTTQPSTPQHPTPQFSHPSPAPSSVRSIRKASVATKNPDPLTKANLKTVSQSKPDMAELAKEFKRRNGREPKSIGDFYQPLNASHWSAIYMKSLGQGSPGTVKSSIAPSQSISHRGLPGKSIRPLLDVPADTILIAQKGFESPSALKISVRPGDNIRYIKHVSGIMHIGNNLRTNKMGQVSEDVFKDKDGQLRDALFYVKPAGKQGKKSRASRHMSVTSDDLRAGVDRMVEQNAAEWNDTTDDEVESVITQAQRSNLPPTDSSMASHKDWAEEMNAIVAAQSQMQPGMMQAVGAQSQMQPEMMQAVVDGVSQMFEAKFQKLMKEHGSNTATDTPRKVPTGPSGLGSSRHAPLGGLSSSRHALTDVKLPKTQTCWFWEKKTCRFTDEECFDLHAHSDAPAVLKHGRPTWGDLASYKEAQPAAADASDEFDDKSKTMTCWFWANGGCDNSPEDCKFAHGIVPGGIALKPHYAKDFRKARYAAPRWRPESADTASVVSAVSTWRERKDSDATQEDGAQKSEVYKPPHLKSLSESTPAAPATLVPQTAAATPPAAAESPNSIMEAEQLRMELYQAELDRLAEECDYW</sequence>
<keyword evidence="1" id="KW-0863">Zinc-finger</keyword>
<feature type="region of interest" description="Disordered" evidence="2">
    <location>
        <begin position="86"/>
        <end position="110"/>
    </location>
</feature>
<keyword evidence="1" id="KW-0862">Zinc</keyword>
<protein>
    <recommendedName>
        <fullName evidence="3">C3H1-type domain-containing protein</fullName>
    </recommendedName>
</protein>
<name>A0ABR4PAD0_9HELO</name>
<proteinExistence type="predicted"/>
<feature type="region of interest" description="Disordered" evidence="2">
    <location>
        <begin position="454"/>
        <end position="487"/>
    </location>
</feature>
<feature type="compositionally biased region" description="Low complexity" evidence="2">
    <location>
        <begin position="131"/>
        <end position="144"/>
    </location>
</feature>
<feature type="compositionally biased region" description="Basic and acidic residues" evidence="2">
    <location>
        <begin position="630"/>
        <end position="651"/>
    </location>
</feature>
<evidence type="ECO:0000313" key="5">
    <source>
        <dbReference type="Proteomes" id="UP001629113"/>
    </source>
</evidence>
<dbReference type="EMBL" id="JBFCZG010000007">
    <property type="protein sequence ID" value="KAL3420245.1"/>
    <property type="molecule type" value="Genomic_DNA"/>
</dbReference>
<evidence type="ECO:0000313" key="4">
    <source>
        <dbReference type="EMBL" id="KAL3420245.1"/>
    </source>
</evidence>
<dbReference type="Gene3D" id="3.30.1370.210">
    <property type="match status" value="1"/>
</dbReference>
<feature type="domain" description="C3H1-type" evidence="3">
    <location>
        <begin position="497"/>
        <end position="525"/>
    </location>
</feature>
<dbReference type="PROSITE" id="PS50103">
    <property type="entry name" value="ZF_C3H1"/>
    <property type="match status" value="2"/>
</dbReference>
<keyword evidence="1" id="KW-0479">Metal-binding</keyword>